<dbReference type="Proteomes" id="UP001497516">
    <property type="component" value="Chromosome 2"/>
</dbReference>
<name>A0AAV2DDQ2_9ROSI</name>
<proteinExistence type="predicted"/>
<keyword evidence="2" id="KW-1185">Reference proteome</keyword>
<dbReference type="EMBL" id="OZ034815">
    <property type="protein sequence ID" value="CAL1372005.1"/>
    <property type="molecule type" value="Genomic_DNA"/>
</dbReference>
<dbReference type="AlphaFoldDB" id="A0AAV2DDQ2"/>
<gene>
    <name evidence="1" type="ORF">LTRI10_LOCUS14038</name>
</gene>
<sequence length="135" mass="15288">MGFFFVLQQRHISDGDRGPESSSLWSSSANSSSWSALEFRRRRMNSAMKTTLGSSFFLAFVRGRGGVAVPLQGAIQVALFSFKFSHRRRRRCRLDILADEMPLSPDESKALTLSIQIYGRCCFLLRHLESPQPDL</sequence>
<protein>
    <submittedName>
        <fullName evidence="1">Uncharacterized protein</fullName>
    </submittedName>
</protein>
<accession>A0AAV2DDQ2</accession>
<evidence type="ECO:0000313" key="1">
    <source>
        <dbReference type="EMBL" id="CAL1372005.1"/>
    </source>
</evidence>
<reference evidence="1 2" key="1">
    <citation type="submission" date="2024-04" db="EMBL/GenBank/DDBJ databases">
        <authorList>
            <person name="Fracassetti M."/>
        </authorList>
    </citation>
    <scope>NUCLEOTIDE SEQUENCE [LARGE SCALE GENOMIC DNA]</scope>
</reference>
<organism evidence="1 2">
    <name type="scientific">Linum trigynum</name>
    <dbReference type="NCBI Taxonomy" id="586398"/>
    <lineage>
        <taxon>Eukaryota</taxon>
        <taxon>Viridiplantae</taxon>
        <taxon>Streptophyta</taxon>
        <taxon>Embryophyta</taxon>
        <taxon>Tracheophyta</taxon>
        <taxon>Spermatophyta</taxon>
        <taxon>Magnoliopsida</taxon>
        <taxon>eudicotyledons</taxon>
        <taxon>Gunneridae</taxon>
        <taxon>Pentapetalae</taxon>
        <taxon>rosids</taxon>
        <taxon>fabids</taxon>
        <taxon>Malpighiales</taxon>
        <taxon>Linaceae</taxon>
        <taxon>Linum</taxon>
    </lineage>
</organism>
<evidence type="ECO:0000313" key="2">
    <source>
        <dbReference type="Proteomes" id="UP001497516"/>
    </source>
</evidence>